<gene>
    <name evidence="1" type="ORF">FSP39_011145</name>
</gene>
<keyword evidence="2" id="KW-1185">Reference proteome</keyword>
<dbReference type="Proteomes" id="UP001186944">
    <property type="component" value="Unassembled WGS sequence"/>
</dbReference>
<dbReference type="InterPro" id="IPR011030">
    <property type="entry name" value="Lipovitellin_superhlx_dom"/>
</dbReference>
<evidence type="ECO:0000313" key="2">
    <source>
        <dbReference type="Proteomes" id="UP001186944"/>
    </source>
</evidence>
<sequence length="1205" mass="135708">MLQIRTPHNISIPTLRKFAFIFFFCSSPTNIDFILILDAPNRTDCVTQLNGILKNLKEEDYNVYAKNEVTTLCKENDTICTEQKKLYVDLIAGKGDNYSQSLVVKYFLRDEQAITDLVHRCLFHAIAIEKPTMELIEAVEDMCFGVNNELHRGEKLGKTQRRACLTMGALAKIIAHTHSDVAHRMVEKLETWLELHNETHSKPIISRRKRSVKDIDPIRSNHVVTKMVLLHAIGNAGMERSRDHIMSYMQPNQGVLAWRRAAIHGLRYFSCHESANALFVSSVHDDNDIIREEALAAYKEHPKGKVLKEEHKHIILSKSYTYPTVMRLRRDIFEASFDLKNLALHFAIRVPGIDWQKTIGTDAIGAGFGLVIRNQVELELSPLSGHFEIDVYNTAYAEAHVGLLNLQVDIFRALICYKGHIGYDINVLKDFGINDIQDIVHIMDKITQTFVDPVKHAVETFKTIIHTFKNGGIQKLFNSMVDFVKNLPHALEAMIKRFVQFVLNTVKYGGIPWVNKIKNIIKRVRTFFEELQDDIMGFYHSVVDAVSIQIPYIGKKLMDAISSLLSSVMRLLSHPMRALSGLSRSIMDIKMSISMFITVKNQLLDALFFLTGKSPFWQNFGEELQTIIDEVKDMVQSLFGAFTPKKQDKVQGHSMVTDGITSSVEQNNWIKKLLKAEFDVVMKPLEKIMKFADPFIRIFKDILDIIHRVKSAYLSVKDTVEKAKSTVQKLFGPKFNSKFPARRREDNPGCGQGVWPTTTNGLYETTGVDVSNPVNGMVYKVSDSRVMIKPSDPDFMMYEIIIDNVGKNIGVVSSGGSYIESGKKIGKALRSKCRPNFIHVAVRKAGTADYIDPSHFLDRIVPRPKWIPECNDKSFTLLGQVFESGELDEEGQQEHENDLERGASDMMKEFENMKPEAEPSYMPDGMEQQDPGKALGDAFKDSMGNALKRMGDTGQMITGKNSVNILDIIDLNKYSIRRIQKLLKPPLGCKVQLDELVHRLSEATRKIPKQHPGSLSIPTLRALLKNEKDKLGDAQAMLSNLLCQAERDCPAFKGTIAQGYSHSCTAHKDCQGIKCGVEIKYGSEVKYINVELRVDSCKRVVYVITNEMATIPLDGEDHQVILDRFENSDLNATLVINGDEVDGYVVVSLSGTACSPGYSSCTVETEVLIDTKFSPSGSCKAKVNMPTVTQATETLETLPEITEMI</sequence>
<reference evidence="1" key="1">
    <citation type="submission" date="2019-08" db="EMBL/GenBank/DDBJ databases">
        <title>The improved chromosome-level genome for the pearl oyster Pinctada fucata martensii using PacBio sequencing and Hi-C.</title>
        <authorList>
            <person name="Zheng Z."/>
        </authorList>
    </citation>
    <scope>NUCLEOTIDE SEQUENCE</scope>
    <source>
        <strain evidence="1">ZZ-2019</strain>
        <tissue evidence="1">Adductor muscle</tissue>
    </source>
</reference>
<dbReference type="AlphaFoldDB" id="A0AA89BJ75"/>
<evidence type="ECO:0000313" key="1">
    <source>
        <dbReference type="EMBL" id="KAK3084291.1"/>
    </source>
</evidence>
<dbReference type="EMBL" id="VSWD01000013">
    <property type="protein sequence ID" value="KAK3084291.1"/>
    <property type="molecule type" value="Genomic_DNA"/>
</dbReference>
<organism evidence="1 2">
    <name type="scientific">Pinctada imbricata</name>
    <name type="common">Atlantic pearl-oyster</name>
    <name type="synonym">Pinctada martensii</name>
    <dbReference type="NCBI Taxonomy" id="66713"/>
    <lineage>
        <taxon>Eukaryota</taxon>
        <taxon>Metazoa</taxon>
        <taxon>Spiralia</taxon>
        <taxon>Lophotrochozoa</taxon>
        <taxon>Mollusca</taxon>
        <taxon>Bivalvia</taxon>
        <taxon>Autobranchia</taxon>
        <taxon>Pteriomorphia</taxon>
        <taxon>Pterioida</taxon>
        <taxon>Pterioidea</taxon>
        <taxon>Pteriidae</taxon>
        <taxon>Pinctada</taxon>
    </lineage>
</organism>
<protein>
    <submittedName>
        <fullName evidence="1">Uncharacterized protein</fullName>
    </submittedName>
</protein>
<accession>A0AA89BJ75</accession>
<proteinExistence type="predicted"/>
<name>A0AA89BJ75_PINIB</name>
<comment type="caution">
    <text evidence="1">The sequence shown here is derived from an EMBL/GenBank/DDBJ whole genome shotgun (WGS) entry which is preliminary data.</text>
</comment>
<dbReference type="Gene3D" id="1.25.10.20">
    <property type="entry name" value="Vitellinogen, superhelical"/>
    <property type="match status" value="1"/>
</dbReference>